<dbReference type="InterPro" id="IPR003593">
    <property type="entry name" value="AAA+_ATPase"/>
</dbReference>
<keyword evidence="4 7" id="KW-0067">ATP-binding</keyword>
<dbReference type="InterPro" id="IPR027417">
    <property type="entry name" value="P-loop_NTPase"/>
</dbReference>
<dbReference type="EMBL" id="JACOPF010000006">
    <property type="protein sequence ID" value="MBC5690623.1"/>
    <property type="molecule type" value="Genomic_DNA"/>
</dbReference>
<dbReference type="InterPro" id="IPR025883">
    <property type="entry name" value="Cadherin-like_domain"/>
</dbReference>
<evidence type="ECO:0000259" key="6">
    <source>
        <dbReference type="PROSITE" id="PS50893"/>
    </source>
</evidence>
<dbReference type="InterPro" id="IPR015860">
    <property type="entry name" value="ABC_transpr_TagH-like"/>
</dbReference>
<evidence type="ECO:0000256" key="5">
    <source>
        <dbReference type="SAM" id="Phobius"/>
    </source>
</evidence>
<proteinExistence type="inferred from homology"/>
<name>A0A923LLR4_9FIRM</name>
<evidence type="ECO:0000256" key="3">
    <source>
        <dbReference type="ARBA" id="ARBA00022741"/>
    </source>
</evidence>
<dbReference type="CDD" id="cd03220">
    <property type="entry name" value="ABC_KpsT_Wzt"/>
    <property type="match status" value="1"/>
</dbReference>
<dbReference type="GO" id="GO:0140359">
    <property type="term" value="F:ABC-type transporter activity"/>
    <property type="evidence" value="ECO:0007669"/>
    <property type="project" value="InterPro"/>
</dbReference>
<dbReference type="Pfam" id="PF12733">
    <property type="entry name" value="Cadherin-like"/>
    <property type="match status" value="1"/>
</dbReference>
<dbReference type="InterPro" id="IPR003439">
    <property type="entry name" value="ABC_transporter-like_ATP-bd"/>
</dbReference>
<keyword evidence="5" id="KW-1133">Transmembrane helix</keyword>
<dbReference type="Proteomes" id="UP000652477">
    <property type="component" value="Unassembled WGS sequence"/>
</dbReference>
<dbReference type="SUPFAM" id="SSF52540">
    <property type="entry name" value="P-loop containing nucleoside triphosphate hydrolases"/>
    <property type="match status" value="1"/>
</dbReference>
<sequence>MGRNIKRILIIGMSIISSLAVGIIRTEAAEATSSFGSASYEWMQGIESPIGVYVSSDTPIYYMEMIVTYDPEILQYSSGGELEEEGRIKVEIVGEESIEVSQMLYFVPLCSGTTDITIENVIVQYESGETAAVASTSAPITVPLEEGCALKSLLVNGKIIEGFQPDILSYTLDLAENIEKVEVTAVADSDTTTVEISDTSLVIGENRIWITTMNEEGKRAVYTLTVNRVQNLSGEGTTKEEKTRHQEVEVLREEKEEGGNDIQRIVFLILAGLFFILAVLLFLLIRISERKRRNRRRCRAKRIAYQKADLLKKVRENDRQKEVLNKTSEIEIDVQHVTMIFKREKDEATSIKELLIRTIKRQRSYELFKALDDVSFTVYKGEVVGIIGTNGSGKSTILKIISGVLVPTKGQVIVDKNKIQLLTLGTGFDFELTGRENVYLNGAIIGYTKEFIDEKYEEIVKFAELEGFMEEKVRNYSSGMVSRLGFAIATIRDTPEILILDEVLSVGDMFFQKKSSARIKEMMNGGSTVLIVSHSTSVIKSNCTKAVWIEKGRLRAFGTPEEVCEVYEKMNQE</sequence>
<keyword evidence="5" id="KW-0812">Transmembrane</keyword>
<keyword evidence="5" id="KW-0472">Membrane</keyword>
<dbReference type="Gene3D" id="3.40.50.300">
    <property type="entry name" value="P-loop containing nucleotide triphosphate hydrolases"/>
    <property type="match status" value="1"/>
</dbReference>
<protein>
    <submittedName>
        <fullName evidence="7">ATP-binding cassette domain-containing protein</fullName>
    </submittedName>
</protein>
<organism evidence="7 8">
    <name type="scientific">Mediterraneibacter hominis</name>
    <dbReference type="NCBI Taxonomy" id="2763054"/>
    <lineage>
        <taxon>Bacteria</taxon>
        <taxon>Bacillati</taxon>
        <taxon>Bacillota</taxon>
        <taxon>Clostridia</taxon>
        <taxon>Lachnospirales</taxon>
        <taxon>Lachnospiraceae</taxon>
        <taxon>Mediterraneibacter</taxon>
    </lineage>
</organism>
<evidence type="ECO:0000313" key="8">
    <source>
        <dbReference type="Proteomes" id="UP000652477"/>
    </source>
</evidence>
<feature type="transmembrane region" description="Helical" evidence="5">
    <location>
        <begin position="265"/>
        <end position="287"/>
    </location>
</feature>
<dbReference type="SMART" id="SM00382">
    <property type="entry name" value="AAA"/>
    <property type="match status" value="1"/>
</dbReference>
<comment type="caution">
    <text evidence="7">The sequence shown here is derived from an EMBL/GenBank/DDBJ whole genome shotgun (WGS) entry which is preliminary data.</text>
</comment>
<dbReference type="GO" id="GO:0016020">
    <property type="term" value="C:membrane"/>
    <property type="evidence" value="ECO:0007669"/>
    <property type="project" value="InterPro"/>
</dbReference>
<dbReference type="Pfam" id="PF00005">
    <property type="entry name" value="ABC_tran"/>
    <property type="match status" value="1"/>
</dbReference>
<dbReference type="GO" id="GO:0005524">
    <property type="term" value="F:ATP binding"/>
    <property type="evidence" value="ECO:0007669"/>
    <property type="project" value="UniProtKB-KW"/>
</dbReference>
<dbReference type="RefSeq" id="WP_186877274.1">
    <property type="nucleotide sequence ID" value="NZ_JACOPF010000006.1"/>
</dbReference>
<keyword evidence="3" id="KW-0547">Nucleotide-binding</keyword>
<dbReference type="PANTHER" id="PTHR46743:SF2">
    <property type="entry name" value="TEICHOIC ACIDS EXPORT ATP-BINDING PROTEIN TAGH"/>
    <property type="match status" value="1"/>
</dbReference>
<evidence type="ECO:0000256" key="4">
    <source>
        <dbReference type="ARBA" id="ARBA00022840"/>
    </source>
</evidence>
<accession>A0A923LLR4</accession>
<comment type="similarity">
    <text evidence="1">Belongs to the ABC transporter superfamily.</text>
</comment>
<dbReference type="InterPro" id="IPR050683">
    <property type="entry name" value="Bact_Polysacc_Export_ATP-bd"/>
</dbReference>
<dbReference type="PROSITE" id="PS50893">
    <property type="entry name" value="ABC_TRANSPORTER_2"/>
    <property type="match status" value="1"/>
</dbReference>
<dbReference type="PANTHER" id="PTHR46743">
    <property type="entry name" value="TEICHOIC ACIDS EXPORT ATP-BINDING PROTEIN TAGH"/>
    <property type="match status" value="1"/>
</dbReference>
<evidence type="ECO:0000256" key="2">
    <source>
        <dbReference type="ARBA" id="ARBA00022448"/>
    </source>
</evidence>
<keyword evidence="2" id="KW-0813">Transport</keyword>
<evidence type="ECO:0000256" key="1">
    <source>
        <dbReference type="ARBA" id="ARBA00005417"/>
    </source>
</evidence>
<keyword evidence="8" id="KW-1185">Reference proteome</keyword>
<evidence type="ECO:0000313" key="7">
    <source>
        <dbReference type="EMBL" id="MBC5690623.1"/>
    </source>
</evidence>
<feature type="domain" description="ABC transporter" evidence="6">
    <location>
        <begin position="356"/>
        <end position="573"/>
    </location>
</feature>
<reference evidence="7" key="1">
    <citation type="submission" date="2020-08" db="EMBL/GenBank/DDBJ databases">
        <title>Genome public.</title>
        <authorList>
            <person name="Liu C."/>
            <person name="Sun Q."/>
        </authorList>
    </citation>
    <scope>NUCLEOTIDE SEQUENCE</scope>
    <source>
        <strain evidence="7">NSJ-55</strain>
    </source>
</reference>
<dbReference type="AlphaFoldDB" id="A0A923LLR4"/>
<gene>
    <name evidence="7" type="ORF">H8S37_17055</name>
</gene>
<dbReference type="GO" id="GO:0016887">
    <property type="term" value="F:ATP hydrolysis activity"/>
    <property type="evidence" value="ECO:0007669"/>
    <property type="project" value="InterPro"/>
</dbReference>